<feature type="domain" description="Link" evidence="31">
    <location>
        <begin position="250"/>
        <end position="346"/>
    </location>
</feature>
<evidence type="ECO:0000256" key="11">
    <source>
        <dbReference type="ARBA" id="ARBA00022974"/>
    </source>
</evidence>
<evidence type="ECO:0000256" key="26">
    <source>
        <dbReference type="SAM" id="SignalP"/>
    </source>
</evidence>
<feature type="region of interest" description="Disordered" evidence="25">
    <location>
        <begin position="2045"/>
        <end position="2072"/>
    </location>
</feature>
<dbReference type="FunFam" id="2.10.25.10:FF:000006">
    <property type="entry name" value="Versican core protein-like isoform 1"/>
    <property type="match status" value="1"/>
</dbReference>
<dbReference type="InterPro" id="IPR001304">
    <property type="entry name" value="C-type_lectin-like"/>
</dbReference>
<feature type="domain" description="Sushi" evidence="30">
    <location>
        <begin position="3472"/>
        <end position="3532"/>
    </location>
</feature>
<evidence type="ECO:0000259" key="31">
    <source>
        <dbReference type="PROSITE" id="PS50963"/>
    </source>
</evidence>
<dbReference type="PROSITE" id="PS50041">
    <property type="entry name" value="C_TYPE_LECTIN_2"/>
    <property type="match status" value="1"/>
</dbReference>
<dbReference type="FunFam" id="2.60.40.10:FF:000361">
    <property type="entry name" value="versican core protein-like"/>
    <property type="match status" value="1"/>
</dbReference>
<feature type="region of interest" description="Disordered" evidence="25">
    <location>
        <begin position="2750"/>
        <end position="2816"/>
    </location>
</feature>
<dbReference type="InterPro" id="IPR018097">
    <property type="entry name" value="EGF_Ca-bd_CS"/>
</dbReference>
<evidence type="ECO:0000256" key="24">
    <source>
        <dbReference type="PROSITE-ProRule" id="PRU00323"/>
    </source>
</evidence>
<feature type="disulfide bond" evidence="23">
    <location>
        <begin position="3503"/>
        <end position="3530"/>
    </location>
</feature>
<evidence type="ECO:0000256" key="1">
    <source>
        <dbReference type="ARBA" id="ARBA00004504"/>
    </source>
</evidence>
<dbReference type="PROSITE" id="PS01241">
    <property type="entry name" value="LINK_1"/>
    <property type="match status" value="2"/>
</dbReference>
<evidence type="ECO:0000256" key="17">
    <source>
        <dbReference type="ARBA" id="ARBA00043896"/>
    </source>
</evidence>
<dbReference type="PROSITE" id="PS00615">
    <property type="entry name" value="C_TYPE_LECTIN_1"/>
    <property type="match status" value="1"/>
</dbReference>
<evidence type="ECO:0000256" key="12">
    <source>
        <dbReference type="ARBA" id="ARBA00023157"/>
    </source>
</evidence>
<dbReference type="GO" id="GO:0007417">
    <property type="term" value="P:central nervous system development"/>
    <property type="evidence" value="ECO:0007669"/>
    <property type="project" value="TreeGrafter"/>
</dbReference>
<feature type="region of interest" description="Disordered" evidence="25">
    <location>
        <begin position="1867"/>
        <end position="1890"/>
    </location>
</feature>
<keyword evidence="10" id="KW-0106">Calcium</keyword>
<feature type="region of interest" description="Disordered" evidence="25">
    <location>
        <begin position="2999"/>
        <end position="3025"/>
    </location>
</feature>
<feature type="disulfide bond" evidence="24">
    <location>
        <begin position="195"/>
        <end position="216"/>
    </location>
</feature>
<dbReference type="InterPro" id="IPR050691">
    <property type="entry name" value="Hyaluronan_bind_Proteoglycan"/>
</dbReference>
<keyword evidence="13" id="KW-0325">Glycoprotein</keyword>
<dbReference type="Ensembl" id="ENSBOBT00000012354.1">
    <property type="protein sequence ID" value="ENSBOBP00000012061.1"/>
    <property type="gene ID" value="ENSBOBG00000007648.1"/>
</dbReference>
<feature type="region of interest" description="Disordered" evidence="25">
    <location>
        <begin position="2518"/>
        <end position="2546"/>
    </location>
</feature>
<evidence type="ECO:0000256" key="16">
    <source>
        <dbReference type="ARBA" id="ARBA00023319"/>
    </source>
</evidence>
<dbReference type="SMART" id="SM00409">
    <property type="entry name" value="IG"/>
    <property type="match status" value="1"/>
</dbReference>
<evidence type="ECO:0000256" key="25">
    <source>
        <dbReference type="SAM" id="MobiDB-lite"/>
    </source>
</evidence>
<dbReference type="InterPro" id="IPR013106">
    <property type="entry name" value="Ig_V-set"/>
</dbReference>
<feature type="signal peptide" evidence="26">
    <location>
        <begin position="1"/>
        <end position="26"/>
    </location>
</feature>
<dbReference type="GO" id="GO:0010001">
    <property type="term" value="P:glial cell differentiation"/>
    <property type="evidence" value="ECO:0007669"/>
    <property type="project" value="TreeGrafter"/>
</dbReference>
<dbReference type="PROSITE" id="PS01186">
    <property type="entry name" value="EGF_2"/>
    <property type="match status" value="1"/>
</dbReference>
<dbReference type="SMART" id="SM00181">
    <property type="entry name" value="EGF"/>
    <property type="match status" value="2"/>
</dbReference>
<keyword evidence="8" id="KW-0430">Lectin</keyword>
<dbReference type="SMART" id="SM00179">
    <property type="entry name" value="EGF_CA"/>
    <property type="match status" value="2"/>
</dbReference>
<dbReference type="FunFam" id="2.10.25.10:FF:000195">
    <property type="entry name" value="versican core protein-like"/>
    <property type="match status" value="1"/>
</dbReference>
<dbReference type="GO" id="GO:0072534">
    <property type="term" value="C:perineuronal net"/>
    <property type="evidence" value="ECO:0007669"/>
    <property type="project" value="TreeGrafter"/>
</dbReference>
<keyword evidence="9" id="KW-0677">Repeat</keyword>
<evidence type="ECO:0000313" key="33">
    <source>
        <dbReference type="Proteomes" id="UP000694567"/>
    </source>
</evidence>
<dbReference type="InterPro" id="IPR033987">
    <property type="entry name" value="CSPG_CTLD"/>
</dbReference>
<evidence type="ECO:0000313" key="32">
    <source>
        <dbReference type="Ensembl" id="ENSBOBP00000012061.1"/>
    </source>
</evidence>
<dbReference type="CDD" id="cd00054">
    <property type="entry name" value="EGF_CA"/>
    <property type="match status" value="2"/>
</dbReference>
<keyword evidence="6 23" id="KW-0768">Sushi</keyword>
<keyword evidence="5 22" id="KW-0245">EGF-like domain</keyword>
<dbReference type="GO" id="GO:0002052">
    <property type="term" value="P:positive regulation of neuroblast proliferation"/>
    <property type="evidence" value="ECO:0007669"/>
    <property type="project" value="TreeGrafter"/>
</dbReference>
<feature type="compositionally biased region" description="Polar residues" evidence="25">
    <location>
        <begin position="2428"/>
        <end position="2437"/>
    </location>
</feature>
<proteinExistence type="predicted"/>
<comment type="subcellular location">
    <subcellularLocation>
        <location evidence="1">Cell projection</location>
        <location evidence="1">Cilium</location>
        <location evidence="1">Photoreceptor outer segment</location>
    </subcellularLocation>
    <subcellularLocation>
        <location evidence="2">Secreted</location>
        <location evidence="2">Extracellular space</location>
        <location evidence="2">Extracellular matrix</location>
        <location evidence="2">Interphotoreceptor matrix</location>
    </subcellularLocation>
</comment>
<dbReference type="SUPFAM" id="SSF56436">
    <property type="entry name" value="C-type lectin-like"/>
    <property type="match status" value="3"/>
</dbReference>
<evidence type="ECO:0000256" key="4">
    <source>
        <dbReference type="ARBA" id="ARBA00022530"/>
    </source>
</evidence>
<reference evidence="32" key="1">
    <citation type="submission" date="2025-08" db="UniProtKB">
        <authorList>
            <consortium name="Ensembl"/>
        </authorList>
    </citation>
    <scope>IDENTIFICATION</scope>
</reference>
<dbReference type="PROSITE" id="PS00010">
    <property type="entry name" value="ASX_HYDROXYL"/>
    <property type="match status" value="1"/>
</dbReference>
<feature type="disulfide bond" evidence="23">
    <location>
        <begin position="3474"/>
        <end position="3517"/>
    </location>
</feature>
<evidence type="ECO:0000256" key="9">
    <source>
        <dbReference type="ARBA" id="ARBA00022737"/>
    </source>
</evidence>
<feature type="region of interest" description="Disordered" evidence="25">
    <location>
        <begin position="779"/>
        <end position="799"/>
    </location>
</feature>
<dbReference type="InterPro" id="IPR000538">
    <property type="entry name" value="Link_dom"/>
</dbReference>
<feature type="region of interest" description="Disordered" evidence="25">
    <location>
        <begin position="3202"/>
        <end position="3225"/>
    </location>
</feature>
<feature type="compositionally biased region" description="Low complexity" evidence="25">
    <location>
        <begin position="2786"/>
        <end position="2799"/>
    </location>
</feature>
<dbReference type="FunFam" id="3.10.100.10:FF:000003">
    <property type="entry name" value="Versican core protein"/>
    <property type="match status" value="1"/>
</dbReference>
<dbReference type="Pfam" id="PF00084">
    <property type="entry name" value="Sushi"/>
    <property type="match status" value="1"/>
</dbReference>
<reference evidence="32" key="2">
    <citation type="submission" date="2025-09" db="UniProtKB">
        <authorList>
            <consortium name="Ensembl"/>
        </authorList>
    </citation>
    <scope>IDENTIFICATION</scope>
</reference>
<dbReference type="InterPro" id="IPR013783">
    <property type="entry name" value="Ig-like_fold"/>
</dbReference>
<feature type="compositionally biased region" description="Basic and acidic residues" evidence="25">
    <location>
        <begin position="2763"/>
        <end position="2782"/>
    </location>
</feature>
<evidence type="ECO:0000256" key="5">
    <source>
        <dbReference type="ARBA" id="ARBA00022536"/>
    </source>
</evidence>
<feature type="compositionally biased region" description="Low complexity" evidence="25">
    <location>
        <begin position="2094"/>
        <end position="2108"/>
    </location>
</feature>
<evidence type="ECO:0000256" key="22">
    <source>
        <dbReference type="PROSITE-ProRule" id="PRU00076"/>
    </source>
</evidence>
<dbReference type="SMART" id="SM00032">
    <property type="entry name" value="CCP"/>
    <property type="match status" value="1"/>
</dbReference>
<evidence type="ECO:0000256" key="3">
    <source>
        <dbReference type="ARBA" id="ARBA00022525"/>
    </source>
</evidence>
<feature type="compositionally biased region" description="Basic and acidic residues" evidence="25">
    <location>
        <begin position="750"/>
        <end position="760"/>
    </location>
</feature>
<dbReference type="GO" id="GO:0005615">
    <property type="term" value="C:extracellular space"/>
    <property type="evidence" value="ECO:0007669"/>
    <property type="project" value="TreeGrafter"/>
</dbReference>
<comment type="function">
    <text evidence="17">May play a role in intercellular signaling and in connecting cells with the extracellular matrix. May take part in the regulation of cell motility, growth and differentiation. Binds hyaluronic acid.</text>
</comment>
<dbReference type="InterPro" id="IPR018378">
    <property type="entry name" value="C-type_lectin_CS"/>
</dbReference>
<organism evidence="32 33">
    <name type="scientific">Bubo bubo</name>
    <name type="common">Eurasian eagle-owl</name>
    <name type="synonym">Strix bubo</name>
    <dbReference type="NCBI Taxonomy" id="30461"/>
    <lineage>
        <taxon>Eukaryota</taxon>
        <taxon>Metazoa</taxon>
        <taxon>Chordata</taxon>
        <taxon>Craniata</taxon>
        <taxon>Vertebrata</taxon>
        <taxon>Euteleostomi</taxon>
        <taxon>Archelosauria</taxon>
        <taxon>Archosauria</taxon>
        <taxon>Dinosauria</taxon>
        <taxon>Saurischia</taxon>
        <taxon>Theropoda</taxon>
        <taxon>Coelurosauria</taxon>
        <taxon>Aves</taxon>
        <taxon>Neognathae</taxon>
        <taxon>Neoaves</taxon>
        <taxon>Telluraves</taxon>
        <taxon>Strigiformes</taxon>
        <taxon>Strigidae</taxon>
        <taxon>Bubo</taxon>
    </lineage>
</organism>
<dbReference type="CDD" id="cd03520">
    <property type="entry name" value="Link_domain_CSPGs_modules_2_4"/>
    <property type="match status" value="1"/>
</dbReference>
<dbReference type="SMART" id="SM00406">
    <property type="entry name" value="IGv"/>
    <property type="match status" value="1"/>
</dbReference>
<dbReference type="Gene3D" id="3.10.100.10">
    <property type="entry name" value="Mannose-Binding Protein A, subunit A"/>
    <property type="match status" value="3"/>
</dbReference>
<feature type="compositionally biased region" description="Basic and acidic residues" evidence="25">
    <location>
        <begin position="2801"/>
        <end position="2813"/>
    </location>
</feature>
<evidence type="ECO:0000256" key="14">
    <source>
        <dbReference type="ARBA" id="ARBA00023273"/>
    </source>
</evidence>
<feature type="compositionally biased region" description="Polar residues" evidence="25">
    <location>
        <begin position="3210"/>
        <end position="3225"/>
    </location>
</feature>
<evidence type="ECO:0000256" key="2">
    <source>
        <dbReference type="ARBA" id="ARBA00004593"/>
    </source>
</evidence>
<dbReference type="SMART" id="SM00034">
    <property type="entry name" value="CLECT"/>
    <property type="match status" value="1"/>
</dbReference>
<feature type="domain" description="Link" evidence="31">
    <location>
        <begin position="149"/>
        <end position="244"/>
    </location>
</feature>
<feature type="compositionally biased region" description="Low complexity" evidence="25">
    <location>
        <begin position="1003"/>
        <end position="1016"/>
    </location>
</feature>
<dbReference type="GO" id="GO:0007155">
    <property type="term" value="P:cell adhesion"/>
    <property type="evidence" value="ECO:0007669"/>
    <property type="project" value="InterPro"/>
</dbReference>
<dbReference type="PROSITE" id="PS50963">
    <property type="entry name" value="LINK_2"/>
    <property type="match status" value="2"/>
</dbReference>
<dbReference type="InterPro" id="IPR036179">
    <property type="entry name" value="Ig-like_dom_sf"/>
</dbReference>
<keyword evidence="7 26" id="KW-0732">Signal</keyword>
<dbReference type="CDD" id="cd03517">
    <property type="entry name" value="Link_domain_CSPGs_modules_1_3"/>
    <property type="match status" value="1"/>
</dbReference>
<feature type="compositionally biased region" description="Low complexity" evidence="25">
    <location>
        <begin position="732"/>
        <end position="742"/>
    </location>
</feature>
<dbReference type="InterPro" id="IPR003599">
    <property type="entry name" value="Ig_sub"/>
</dbReference>
<evidence type="ECO:0000256" key="18">
    <source>
        <dbReference type="ARBA" id="ARBA00044099"/>
    </source>
</evidence>
<protein>
    <recommendedName>
        <fullName evidence="18">Versican core protein</fullName>
    </recommendedName>
    <alternativeName>
        <fullName evidence="19">Chondroitin sulfate proteoglycan core protein 2</fullName>
    </alternativeName>
    <alternativeName>
        <fullName evidence="20">Large fibroblast proteoglycan</fullName>
    </alternativeName>
    <alternativeName>
        <fullName evidence="21">PG-M</fullName>
    </alternativeName>
</protein>
<sequence>MLLSIKSILWMYSTLVITYMLPKVKAEKKTLVKGSLSGTSVLPCFFSTTPTIASSYAAEYLRIKWSKVELDKSGKDAKETTVLVAQNGNIKIGQSYKDRVSVPTHSEETGDASLTFSKLRASDAGVYRCDVMYGVEDTQGIVSLAVEGVVFHYRAATSRYTLNFTQAQQTCLENGAVIASPEQLKAAYEDGFEQCDAGWLSDQTVRYPIRHPRIGCFGDKMGKKGVRTYGRRFPNETYDVYCYVEHMEDEVVHVSVPEKLTFEEAKELCRKRDGVLASVGNMYVAWRNGFDQCDYGWLADGSVRYPASVARPQCGGGLLGVRTLYRYENQTGFPYPDSKFDAYCYERKKVITEPTTVKLITSLKTDSVKSSSAKVTLKPPGFESSITEVAVTKTEAPALEETTLETAEDTKMTTDVAEEKREMEVLMENIKLTTLLPQTVTDGEISTYETLGRTEYDVSPRLTESTSAALELEHTYSEAELPEEQGRSESIEDAFLTSIIFQDSTAVAKSSTGLWEDTETGDTHKHDADNQTEQIEVGPMMTATDSLLPPSRREFPRTGTSVSLTKENMYLGAHSTKEPTKKSMEAKSDKKLTTVVIPKSLFTDQYDLTTEGEGRESMYTVMPDRISGVATGSVPESDVPAASESPVEEHAVTTGQYSTADESSPFIKFSSAAVFDNEASAEGSREDLRDVQPTMSSGIPVSFSVSAINQTGSESIVLSGSTVSLQNFGEHTTSVSQSSQQTEGSAILEEQEKAKEPETRTMDVKISHATTVIPTYVTAESEGHSASEKFTQSPPASGMWLPTDKDQGYMTEESSHTKRIHELDTEDGISGMEPTSSPGQIREYTKHPGALISAVTDETETSMEPAETKSDEEAVSTDFDQSKDTTGVSHTSSSLDLEMITVSKISVDESSATIKSFSSSGVTVLPTGVHAVMEVTEHEGDETSGYVLKTSIPTPEVEQREATETLVATPAEEVSTEMEVSIPTEMEISIPTEMEVSKHTVTEESQTSIETSTEESVATLQDRKGTPSAGFGGTKGSIIFTDVTKVDTTVPKKEHDASLVPVTVESEVTRDMPVTDQTPLDGVFHTEATETTAKDSEVFPEEFSLKDQDKDIATESTLSVTSVQIQEQKTAPGSQSSQMAFQEKQDETGSAYDETYPATKVSVPAVELTDYGRVLGRDETSTRTLRLTVTPKAETATDEEENVTEVMPITAGTQAKTYESRGTPTREEDSDVVSWESVLPPLTMPTGRSTVESITRLTLGASPGQTLEGSGISEEPEEIKTAIFSANSTDKTTILSGVTTPSISAVDKIQPTSASKPFVTQKSPRIIPEEEEEVTSNDIIIIDESISPSKATADDDLTGKMLEPEIDKEYFTASTATAVARPTTPPKVKEATEALQPQEVSPSTSHPDSGNDIRLYVIQITGNDTDHPVNEFLDLFNRHMLPHAIDEPHIDAESTQTEPCTSDSVQDSSEYIILDPFFPDFIEFEEEDDCENTTDVTTPPALQFINGKQQVTSAPKSTKAEEARSDQIESVAHSKNVTFSQINETNTFIIPETEASGTMQPSKAGEVIGVFEVTQPTADVAMLEPVYSGESEVATTDKSIAITSSYEQSLQKNKGTLTWHGTEENSTKDTKHLLLITNESSGDGSTESDLSSSVFSEIVTMSRKEDDEKNSGVTSAPDAFTVESSAVTASLDAVFNTATVGIGVKDLIPEEATPAPGDHYKSTVKLNANSNSPVENLLETSNHTAKPEMSAASFIVLEGSGDVEEDITVTSATTTETAVTETLSMQDGSLGSGTILPTEISVTISGITSALPSGISTLYSAFDQSSEVTVATNSVSEFITQEVVTSSFVTEKSIEVEKEIQTTVYSSQENSATAAEGNSELNEFGSTTNEVRTVSQEPTLLRKTVPVTGTISSEMKKVTTIPFLREKKLFINEGSAEEPVDIFSGGPTRKVVSTDSPFIDSGSGDIDVIIESATLTSVPLRPVTETQTEKHEGKVYSIDDASLMNATTEYEEHARTDEPAISVSSTGLDGLTKESGVATQMSQDVFSTGKPGEQNQETEPAHIVPSEVKSSPDSRKEIIFHVAPGVITEDLETSEVTSSPESVVSNSPHDIMVTHGTGSIKAVAESVENKSAKDSSSTVSVGKILLIEHGSGEEFKGDSSTTKLMSNGPTEEILGSHFSFIDQGSGEADTFIESFAKPAVSPTGRPETQEKYDKKVVSIPFKDHAFTTEPEELVTSTEHEITTLGTVTDIGMEGKTIDELTVRAFSTKIPLVNDTHSGEDRPREISPKAIESSEETTTDSFFKSTQANHEHLGFLNVPTVSPYSEEKELETESVKKILLSFNDDRVTEPVNIERTYISSPVTDIEQEEELVQNIFPTKDIPRSLQTPKEEKLTNNELTGDPLFSGQGSGDDLAVIPSVVTSSVKEIMSTSSPQTSHPASMRPKLSTDKTQDFERESTESNAEVNEEITSAVTELLSETDQFPGSVITSSPALAEESSRSFSSKEIKEMTHYFVVTEEPHNKETNYRRGENETDRTTATSKVVSQEETSHLLIKDGITPVSVILSGTPNPETEESLVASTTKMPGRVLTESSGEGSGWVGVLDSSSPDMFTHLSVPPVSKVELNASSSVPGEVYSEVMTTEAPIDGSQAVVTELASLFTEEKEIMAHPSAVQPKTATSEELTSDTGIYEKIIPMIDDKRSVILNVSVYGDITLIEERLQIPSEETTIIDMDHSKSMPEDIISVQTMPNSVIQSTYGGDDSMTAEGEKYDSTPKFSITKEKTLESGDSLSLTTSSQPSSESVTAEHRPKSDDKDLPSGNAMMFATETLITTELSELGIFLPTVPSLASPRVPHESKHVVTSTTEDIYELNTSANNRVIADQSETFSVSGFSGMGQDELDDKQSVLPSLTPVLTTKTEKALTTDMLDVSIVTTQHTSQLTTVSSSKNEEKHPTVYTNTKSASAEYEETDSVSFYSVPQTPKSSVTVQLVNGVSEYPEVIVPSTSSSKDLDQSNHSSEGTFKEVSSDIAATYKPPTTELLDRTESSLLEFSLKPISESTTTESTPHFNRLVTDRIEETETSVTDLAVEEEATVSGDSPSIHVLPTDFLNFGERVSTDAPKVSTMEVEASSGTVNNPHQEDDRSTTREIPWLFSTPVSDSPNSIESEVLKPDQEAITMLASSSQPLDRSTETQSTLFSREEITTISSNIATNSTDPGNSPYQNEPSTISSEEPNTIELVTSSFSLPEVTNGSDFLIGTSVGSVEGTAVQIPGQDPCKSNPCLNGGTCYPRGSFYICTCLPGFNGEQCELDIDECQSNPCRNGATCIDGLNTFTCLCLPSYIGALCEQDTETCDYGWHKFQGQCYKYFAHRRTWDTAERECRLQGAHLTSILSHEEQIFVNRIGHDYQWIGLNDKMFERDFRWTDGSPLQYENWRPNQPDSFFSAGEDCVVIIWHENGQWNDVPCNYHLTYTCKKGTVACGQPPVVENAKTFGKMKPRYEINSLIRYHCKDGFIQRHIPTIRCQGNGRWDMPKITCMNPSTYQRTYSKKYYYKHSSSGKGTSLNSSKHYHRWIRTWQDSRR</sequence>
<dbReference type="Pfam" id="PF07686">
    <property type="entry name" value="V-set"/>
    <property type="match status" value="1"/>
</dbReference>
<dbReference type="PRINTS" id="PR01265">
    <property type="entry name" value="LINKMODULE"/>
</dbReference>
<dbReference type="PROSITE" id="PS01187">
    <property type="entry name" value="EGF_CA"/>
    <property type="match status" value="1"/>
</dbReference>
<feature type="region of interest" description="Disordered" evidence="25">
    <location>
        <begin position="1377"/>
        <end position="1410"/>
    </location>
</feature>
<feature type="domain" description="Ig-like" evidence="29">
    <location>
        <begin position="22"/>
        <end position="143"/>
    </location>
</feature>
<dbReference type="FunFam" id="3.10.100.10:FF:000002">
    <property type="entry name" value="Hyaluronan proteoglycan link protein 1"/>
    <property type="match status" value="1"/>
</dbReference>
<evidence type="ECO:0000256" key="7">
    <source>
        <dbReference type="ARBA" id="ARBA00022729"/>
    </source>
</evidence>
<dbReference type="CDD" id="cd00033">
    <property type="entry name" value="CCP"/>
    <property type="match status" value="1"/>
</dbReference>
<dbReference type="PROSITE" id="PS50923">
    <property type="entry name" value="SUSHI"/>
    <property type="match status" value="1"/>
</dbReference>
<evidence type="ECO:0000256" key="15">
    <source>
        <dbReference type="ARBA" id="ARBA00023290"/>
    </source>
</evidence>
<dbReference type="SMART" id="SM00445">
    <property type="entry name" value="LINK"/>
    <property type="match status" value="2"/>
</dbReference>
<evidence type="ECO:0000259" key="30">
    <source>
        <dbReference type="PROSITE" id="PS50923"/>
    </source>
</evidence>
<dbReference type="Gene3D" id="2.10.70.10">
    <property type="entry name" value="Complement Module, domain 1"/>
    <property type="match status" value="1"/>
</dbReference>
<dbReference type="InterPro" id="IPR000742">
    <property type="entry name" value="EGF"/>
</dbReference>
<dbReference type="PROSITE" id="PS50026">
    <property type="entry name" value="EGF_3"/>
    <property type="match status" value="2"/>
</dbReference>
<dbReference type="InterPro" id="IPR000152">
    <property type="entry name" value="EGF-type_Asp/Asn_hydroxyl_site"/>
</dbReference>
<feature type="chain" id="PRO_5034895369" description="Versican core protein" evidence="26">
    <location>
        <begin position="27"/>
        <end position="3575"/>
    </location>
</feature>
<keyword evidence="11" id="KW-0654">Proteoglycan</keyword>
<feature type="region of interest" description="Disordered" evidence="25">
    <location>
        <begin position="1128"/>
        <end position="1150"/>
    </location>
</feature>
<feature type="disulfide bond" evidence="22">
    <location>
        <begin position="3293"/>
        <end position="3302"/>
    </location>
</feature>
<feature type="disulfide bond" evidence="22">
    <location>
        <begin position="3331"/>
        <end position="3340"/>
    </location>
</feature>
<feature type="compositionally biased region" description="Basic and acidic residues" evidence="25">
    <location>
        <begin position="2444"/>
        <end position="2457"/>
    </location>
</feature>
<dbReference type="InterPro" id="IPR016186">
    <property type="entry name" value="C-type_lectin-like/link_sf"/>
</dbReference>
<evidence type="ECO:0000259" key="27">
    <source>
        <dbReference type="PROSITE" id="PS50026"/>
    </source>
</evidence>
<evidence type="ECO:0000256" key="13">
    <source>
        <dbReference type="ARBA" id="ARBA00023180"/>
    </source>
</evidence>
<feature type="compositionally biased region" description="Polar residues" evidence="25">
    <location>
        <begin position="1128"/>
        <end position="1140"/>
    </location>
</feature>
<dbReference type="GO" id="GO:0001750">
    <property type="term" value="C:photoreceptor outer segment"/>
    <property type="evidence" value="ECO:0007669"/>
    <property type="project" value="UniProtKB-SubCell"/>
</dbReference>
<keyword evidence="14" id="KW-0966">Cell projection</keyword>
<dbReference type="Pfam" id="PF00008">
    <property type="entry name" value="EGF"/>
    <property type="match status" value="2"/>
</dbReference>
<accession>A0A8C0F3P5</accession>
<feature type="compositionally biased region" description="Basic and acidic residues" evidence="25">
    <location>
        <begin position="2518"/>
        <end position="2534"/>
    </location>
</feature>
<feature type="compositionally biased region" description="Polar residues" evidence="25">
    <location>
        <begin position="2999"/>
        <end position="3015"/>
    </location>
</feature>
<dbReference type="SUPFAM" id="SSF48726">
    <property type="entry name" value="Immunoglobulin"/>
    <property type="match status" value="1"/>
</dbReference>
<dbReference type="Pfam" id="PF00059">
    <property type="entry name" value="Lectin_C"/>
    <property type="match status" value="1"/>
</dbReference>
<dbReference type="SUPFAM" id="SSF57196">
    <property type="entry name" value="EGF/Laminin"/>
    <property type="match status" value="1"/>
</dbReference>
<dbReference type="FunFam" id="3.10.100.10:FF:000011">
    <property type="entry name" value="Aggrecan core protein"/>
    <property type="match status" value="1"/>
</dbReference>
<dbReference type="Proteomes" id="UP000694567">
    <property type="component" value="Unplaced"/>
</dbReference>
<keyword evidence="16" id="KW-0393">Immunoglobulin domain</keyword>
<evidence type="ECO:0000256" key="10">
    <source>
        <dbReference type="ARBA" id="ARBA00022837"/>
    </source>
</evidence>
<evidence type="ECO:0000259" key="29">
    <source>
        <dbReference type="PROSITE" id="PS50835"/>
    </source>
</evidence>
<feature type="region of interest" description="Disordered" evidence="25">
    <location>
        <begin position="2091"/>
        <end position="2110"/>
    </location>
</feature>
<feature type="domain" description="EGF-like" evidence="27">
    <location>
        <begin position="3267"/>
        <end position="3303"/>
    </location>
</feature>
<keyword evidence="4" id="KW-0272">Extracellular matrix</keyword>
<keyword evidence="33" id="KW-1185">Reference proteome</keyword>
<dbReference type="InterPro" id="IPR007110">
    <property type="entry name" value="Ig-like_dom"/>
</dbReference>
<dbReference type="GO" id="GO:0045202">
    <property type="term" value="C:synapse"/>
    <property type="evidence" value="ECO:0007669"/>
    <property type="project" value="TreeGrafter"/>
</dbReference>
<dbReference type="PROSITE" id="PS00022">
    <property type="entry name" value="EGF_1"/>
    <property type="match status" value="2"/>
</dbReference>
<dbReference type="PANTHER" id="PTHR22804:SF6">
    <property type="entry name" value="VERSICAN CORE PROTEIN"/>
    <property type="match status" value="1"/>
</dbReference>
<feature type="compositionally biased region" description="Polar residues" evidence="25">
    <location>
        <begin position="1879"/>
        <end position="1890"/>
    </location>
</feature>
<feature type="compositionally biased region" description="Polar residues" evidence="25">
    <location>
        <begin position="1398"/>
        <end position="1408"/>
    </location>
</feature>
<evidence type="ECO:0000256" key="8">
    <source>
        <dbReference type="ARBA" id="ARBA00022734"/>
    </source>
</evidence>
<dbReference type="InterPro" id="IPR000436">
    <property type="entry name" value="Sushi_SCR_CCP_dom"/>
</dbReference>
<feature type="region of interest" description="Disordered" evidence="25">
    <location>
        <begin position="3121"/>
        <end position="3142"/>
    </location>
</feature>
<evidence type="ECO:0000259" key="28">
    <source>
        <dbReference type="PROSITE" id="PS50041"/>
    </source>
</evidence>
<dbReference type="GO" id="GO:0033165">
    <property type="term" value="C:interphotoreceptor matrix"/>
    <property type="evidence" value="ECO:0007669"/>
    <property type="project" value="UniProtKB-SubCell"/>
</dbReference>
<feature type="domain" description="C-type lectin" evidence="28">
    <location>
        <begin position="3354"/>
        <end position="3468"/>
    </location>
</feature>
<dbReference type="GO" id="GO:0001501">
    <property type="term" value="P:skeletal system development"/>
    <property type="evidence" value="ECO:0007669"/>
    <property type="project" value="TreeGrafter"/>
</dbReference>
<feature type="region of interest" description="Disordered" evidence="25">
    <location>
        <begin position="1000"/>
        <end position="1031"/>
    </location>
</feature>
<evidence type="ECO:0000256" key="21">
    <source>
        <dbReference type="ARBA" id="ARBA00044266"/>
    </source>
</evidence>
<feature type="disulfide bond" evidence="24">
    <location>
        <begin position="293"/>
        <end position="314"/>
    </location>
</feature>
<dbReference type="FunFam" id="2.10.70.10:FF:000003">
    <property type="entry name" value="Versican core protein"/>
    <property type="match status" value="1"/>
</dbReference>
<dbReference type="CDD" id="cd03588">
    <property type="entry name" value="CLECT_CSPGs"/>
    <property type="match status" value="1"/>
</dbReference>
<feature type="region of interest" description="Disordered" evidence="25">
    <location>
        <begin position="730"/>
        <end position="760"/>
    </location>
</feature>
<dbReference type="InterPro" id="IPR016187">
    <property type="entry name" value="CTDL_fold"/>
</dbReference>
<dbReference type="Gene3D" id="2.60.40.10">
    <property type="entry name" value="Immunoglobulins"/>
    <property type="match status" value="1"/>
</dbReference>
<dbReference type="SUPFAM" id="SSF57535">
    <property type="entry name" value="Complement control module/SCR domain"/>
    <property type="match status" value="1"/>
</dbReference>
<dbReference type="Pfam" id="PF00193">
    <property type="entry name" value="Xlink"/>
    <property type="match status" value="2"/>
</dbReference>
<dbReference type="Gene3D" id="2.10.25.10">
    <property type="entry name" value="Laminin"/>
    <property type="match status" value="2"/>
</dbReference>
<feature type="compositionally biased region" description="Polar residues" evidence="25">
    <location>
        <begin position="2535"/>
        <end position="2545"/>
    </location>
</feature>
<dbReference type="GO" id="GO:0005540">
    <property type="term" value="F:hyaluronic acid binding"/>
    <property type="evidence" value="ECO:0007669"/>
    <property type="project" value="UniProtKB-KW"/>
</dbReference>
<evidence type="ECO:0000256" key="6">
    <source>
        <dbReference type="ARBA" id="ARBA00022659"/>
    </source>
</evidence>
<dbReference type="InterPro" id="IPR035976">
    <property type="entry name" value="Sushi/SCR/CCP_sf"/>
</dbReference>
<name>A0A8C0F3P5_BUBBB</name>
<dbReference type="GO" id="GO:0030246">
    <property type="term" value="F:carbohydrate binding"/>
    <property type="evidence" value="ECO:0007669"/>
    <property type="project" value="UniProtKB-KW"/>
</dbReference>
<dbReference type="PROSITE" id="PS50835">
    <property type="entry name" value="IG_LIKE"/>
    <property type="match status" value="1"/>
</dbReference>
<dbReference type="GO" id="GO:0005509">
    <property type="term" value="F:calcium ion binding"/>
    <property type="evidence" value="ECO:0007669"/>
    <property type="project" value="InterPro"/>
</dbReference>
<keyword evidence="3" id="KW-0964">Secreted</keyword>
<evidence type="ECO:0000256" key="23">
    <source>
        <dbReference type="PROSITE-ProRule" id="PRU00302"/>
    </source>
</evidence>
<feature type="region of interest" description="Disordered" evidence="25">
    <location>
        <begin position="857"/>
        <end position="890"/>
    </location>
</feature>
<comment type="caution">
    <text evidence="22">Lacks conserved residue(s) required for the propagation of feature annotation.</text>
</comment>
<feature type="region of interest" description="Disordered" evidence="25">
    <location>
        <begin position="2428"/>
        <end position="2463"/>
    </location>
</feature>
<dbReference type="InterPro" id="IPR001881">
    <property type="entry name" value="EGF-like_Ca-bd_dom"/>
</dbReference>
<keyword evidence="15" id="KW-0373">Hyaluronic acid</keyword>
<evidence type="ECO:0000256" key="20">
    <source>
        <dbReference type="ARBA" id="ARBA00044263"/>
    </source>
</evidence>
<feature type="domain" description="EGF-like" evidence="27">
    <location>
        <begin position="3305"/>
        <end position="3341"/>
    </location>
</feature>
<keyword evidence="12 22" id="KW-1015">Disulfide bond</keyword>
<dbReference type="PANTHER" id="PTHR22804">
    <property type="entry name" value="AGGRECAN/VERSICAN PROTEOGLYCAN"/>
    <property type="match status" value="1"/>
</dbReference>
<evidence type="ECO:0000256" key="19">
    <source>
        <dbReference type="ARBA" id="ARBA00044230"/>
    </source>
</evidence>